<dbReference type="AlphaFoldDB" id="A0A392RTH7"/>
<organism evidence="2 3">
    <name type="scientific">Trifolium medium</name>
    <dbReference type="NCBI Taxonomy" id="97028"/>
    <lineage>
        <taxon>Eukaryota</taxon>
        <taxon>Viridiplantae</taxon>
        <taxon>Streptophyta</taxon>
        <taxon>Embryophyta</taxon>
        <taxon>Tracheophyta</taxon>
        <taxon>Spermatophyta</taxon>
        <taxon>Magnoliopsida</taxon>
        <taxon>eudicotyledons</taxon>
        <taxon>Gunneridae</taxon>
        <taxon>Pentapetalae</taxon>
        <taxon>rosids</taxon>
        <taxon>fabids</taxon>
        <taxon>Fabales</taxon>
        <taxon>Fabaceae</taxon>
        <taxon>Papilionoideae</taxon>
        <taxon>50 kb inversion clade</taxon>
        <taxon>NPAAA clade</taxon>
        <taxon>Hologalegina</taxon>
        <taxon>IRL clade</taxon>
        <taxon>Trifolieae</taxon>
        <taxon>Trifolium</taxon>
    </lineage>
</organism>
<dbReference type="InterPro" id="IPR017956">
    <property type="entry name" value="AT_hook_DNA-bd_motif"/>
</dbReference>
<sequence>MVSNIICAEGSPECIISTGPGIELSSPTQLQPQISADIHTDVTAALISVNVDDDELPQDYNQGNTNGNLDENPISECLELIQPKRKRGRPRKSETDANCQEDSSLLKQGP</sequence>
<protein>
    <submittedName>
        <fullName evidence="2">Linker histone H1 and h5 family protein</fullName>
    </submittedName>
</protein>
<proteinExistence type="predicted"/>
<evidence type="ECO:0000313" key="2">
    <source>
        <dbReference type="EMBL" id="MCI39090.1"/>
    </source>
</evidence>
<feature type="non-terminal residue" evidence="2">
    <location>
        <position position="110"/>
    </location>
</feature>
<keyword evidence="3" id="KW-1185">Reference proteome</keyword>
<dbReference type="Proteomes" id="UP000265520">
    <property type="component" value="Unassembled WGS sequence"/>
</dbReference>
<evidence type="ECO:0000256" key="1">
    <source>
        <dbReference type="SAM" id="MobiDB-lite"/>
    </source>
</evidence>
<evidence type="ECO:0000313" key="3">
    <source>
        <dbReference type="Proteomes" id="UP000265520"/>
    </source>
</evidence>
<name>A0A392RTH7_9FABA</name>
<comment type="caution">
    <text evidence="2">The sequence shown here is derived from an EMBL/GenBank/DDBJ whole genome shotgun (WGS) entry which is preliminary data.</text>
</comment>
<feature type="compositionally biased region" description="Polar residues" evidence="1">
    <location>
        <begin position="96"/>
        <end position="110"/>
    </location>
</feature>
<reference evidence="2 3" key="1">
    <citation type="journal article" date="2018" name="Front. Plant Sci.">
        <title>Red Clover (Trifolium pratense) and Zigzag Clover (T. medium) - A Picture of Genomic Similarities and Differences.</title>
        <authorList>
            <person name="Dluhosova J."/>
            <person name="Istvanek J."/>
            <person name="Nedelnik J."/>
            <person name="Repkova J."/>
        </authorList>
    </citation>
    <scope>NUCLEOTIDE SEQUENCE [LARGE SCALE GENOMIC DNA]</scope>
    <source>
        <strain evidence="3">cv. 10/8</strain>
        <tissue evidence="2">Leaf</tissue>
    </source>
</reference>
<dbReference type="EMBL" id="LXQA010263466">
    <property type="protein sequence ID" value="MCI39090.1"/>
    <property type="molecule type" value="Genomic_DNA"/>
</dbReference>
<accession>A0A392RTH7</accession>
<dbReference type="Pfam" id="PF02178">
    <property type="entry name" value="AT_hook"/>
    <property type="match status" value="1"/>
</dbReference>
<feature type="compositionally biased region" description="Polar residues" evidence="1">
    <location>
        <begin position="59"/>
        <end position="69"/>
    </location>
</feature>
<dbReference type="GO" id="GO:0003677">
    <property type="term" value="F:DNA binding"/>
    <property type="evidence" value="ECO:0007669"/>
    <property type="project" value="InterPro"/>
</dbReference>
<feature type="region of interest" description="Disordered" evidence="1">
    <location>
        <begin position="54"/>
        <end position="110"/>
    </location>
</feature>